<organism evidence="2 3">
    <name type="scientific">Daphnia magna</name>
    <dbReference type="NCBI Taxonomy" id="35525"/>
    <lineage>
        <taxon>Eukaryota</taxon>
        <taxon>Metazoa</taxon>
        <taxon>Ecdysozoa</taxon>
        <taxon>Arthropoda</taxon>
        <taxon>Crustacea</taxon>
        <taxon>Branchiopoda</taxon>
        <taxon>Diplostraca</taxon>
        <taxon>Cladocera</taxon>
        <taxon>Anomopoda</taxon>
        <taxon>Daphniidae</taxon>
        <taxon>Daphnia</taxon>
    </lineage>
</organism>
<gene>
    <name evidence="2" type="ORF">OUZ56_020127</name>
</gene>
<proteinExistence type="predicted"/>
<comment type="caution">
    <text evidence="2">The sequence shown here is derived from an EMBL/GenBank/DDBJ whole genome shotgun (WGS) entry which is preliminary data.</text>
</comment>
<evidence type="ECO:0000256" key="1">
    <source>
        <dbReference type="SAM" id="Phobius"/>
    </source>
</evidence>
<keyword evidence="3" id="KW-1185">Reference proteome</keyword>
<reference evidence="2 3" key="1">
    <citation type="journal article" date="2023" name="Nucleic Acids Res.">
        <title>The hologenome of Daphnia magna reveals possible DNA methylation and microbiome-mediated evolution of the host genome.</title>
        <authorList>
            <person name="Chaturvedi A."/>
            <person name="Li X."/>
            <person name="Dhandapani V."/>
            <person name="Marshall H."/>
            <person name="Kissane S."/>
            <person name="Cuenca-Cambronero M."/>
            <person name="Asole G."/>
            <person name="Calvet F."/>
            <person name="Ruiz-Romero M."/>
            <person name="Marangio P."/>
            <person name="Guigo R."/>
            <person name="Rago D."/>
            <person name="Mirbahai L."/>
            <person name="Eastwood N."/>
            <person name="Colbourne J.K."/>
            <person name="Zhou J."/>
            <person name="Mallon E."/>
            <person name="Orsini L."/>
        </authorList>
    </citation>
    <scope>NUCLEOTIDE SEQUENCE [LARGE SCALE GENOMIC DNA]</scope>
    <source>
        <strain evidence="2">LRV0_1</strain>
    </source>
</reference>
<keyword evidence="1" id="KW-1133">Transmembrane helix</keyword>
<name>A0ABQ9ZDM3_9CRUS</name>
<dbReference type="Proteomes" id="UP001234178">
    <property type="component" value="Unassembled WGS sequence"/>
</dbReference>
<dbReference type="EMBL" id="JAOYFB010000003">
    <property type="protein sequence ID" value="KAK4011007.1"/>
    <property type="molecule type" value="Genomic_DNA"/>
</dbReference>
<evidence type="ECO:0000313" key="2">
    <source>
        <dbReference type="EMBL" id="KAK4011007.1"/>
    </source>
</evidence>
<evidence type="ECO:0000313" key="3">
    <source>
        <dbReference type="Proteomes" id="UP001234178"/>
    </source>
</evidence>
<sequence length="152" mass="16840">MGPSLSSNAALLPRLNKLNATTEKKKITSFAGNFKKSTDGFVEFGFASKSIDETHKTKQNKLCSKLPKVFQATTAKKMSSKQEICTNSRMKKSKGKKTSFSRERYKWAWIPTKGEIYTCTKKAIFTWISLVEIGLIVTAAAVLIIEIAVLPG</sequence>
<accession>A0ABQ9ZDM3</accession>
<protein>
    <submittedName>
        <fullName evidence="2">Uncharacterized protein</fullName>
    </submittedName>
</protein>
<keyword evidence="1" id="KW-0472">Membrane</keyword>
<feature type="transmembrane region" description="Helical" evidence="1">
    <location>
        <begin position="124"/>
        <end position="150"/>
    </location>
</feature>
<keyword evidence="1" id="KW-0812">Transmembrane</keyword>